<reference evidence="3 4" key="1">
    <citation type="submission" date="2019-10" db="EMBL/GenBank/DDBJ databases">
        <authorList>
            <person name="Karimi E."/>
        </authorList>
    </citation>
    <scope>NUCLEOTIDE SEQUENCE [LARGE SCALE GENOMIC DNA]</scope>
    <source>
        <strain evidence="3">Acinetobacter sp. 8BE</strain>
    </source>
</reference>
<feature type="transmembrane region" description="Helical" evidence="2">
    <location>
        <begin position="212"/>
        <end position="233"/>
    </location>
</feature>
<feature type="transmembrane region" description="Helical" evidence="2">
    <location>
        <begin position="33"/>
        <end position="51"/>
    </location>
</feature>
<sequence>MLKFTDFIVSQRYLVRKKRSMSDTQQRHKHPHLLLNIVIIVLETFFSFMLTHDAGLRLQAQKLIDKKITIRINSYIPFFDFYIQFTEKGLLFDMKALDRNIDLEINSTLIDLIKIFVFNNQRSITNMRILGDAVLAEEFLDLLPHLTLSSILANWKQWLNLFNDEAEAVASQQRIAPLLDKIDQQRSEINTLLVEVKQYQNRIHRLQKRQRLINISFAVLSFIFIAFFVYNTWIH</sequence>
<accession>A0A653KAP0</accession>
<dbReference type="EMBL" id="CABWKZ010000045">
    <property type="protein sequence ID" value="VXA58059.1"/>
    <property type="molecule type" value="Genomic_DNA"/>
</dbReference>
<proteinExistence type="predicted"/>
<evidence type="ECO:0000313" key="3">
    <source>
        <dbReference type="EMBL" id="VXA58059.1"/>
    </source>
</evidence>
<keyword evidence="2" id="KW-1133">Transmembrane helix</keyword>
<keyword evidence="2" id="KW-0812">Transmembrane</keyword>
<name>A0A653KAP0_9GAMM</name>
<protein>
    <submittedName>
        <fullName evidence="3">Uncharacterized protein</fullName>
    </submittedName>
</protein>
<dbReference type="Proteomes" id="UP000430404">
    <property type="component" value="Unassembled WGS sequence"/>
</dbReference>
<evidence type="ECO:0000313" key="4">
    <source>
        <dbReference type="Proteomes" id="UP000430404"/>
    </source>
</evidence>
<organism evidence="3 4">
    <name type="scientific">Acinetobacter proteolyticus</name>
    <dbReference type="NCBI Taxonomy" id="1776741"/>
    <lineage>
        <taxon>Bacteria</taxon>
        <taxon>Pseudomonadati</taxon>
        <taxon>Pseudomonadota</taxon>
        <taxon>Gammaproteobacteria</taxon>
        <taxon>Moraxellales</taxon>
        <taxon>Moraxellaceae</taxon>
        <taxon>Acinetobacter</taxon>
    </lineage>
</organism>
<evidence type="ECO:0000256" key="2">
    <source>
        <dbReference type="SAM" id="Phobius"/>
    </source>
</evidence>
<dbReference type="AlphaFoldDB" id="A0A653KAP0"/>
<keyword evidence="2" id="KW-0472">Membrane</keyword>
<keyword evidence="1" id="KW-0175">Coiled coil</keyword>
<feature type="coiled-coil region" evidence="1">
    <location>
        <begin position="182"/>
        <end position="209"/>
    </location>
</feature>
<gene>
    <name evidence="3" type="ORF">ACI8B_50544</name>
</gene>
<evidence type="ECO:0000256" key="1">
    <source>
        <dbReference type="SAM" id="Coils"/>
    </source>
</evidence>